<dbReference type="EnsemblPlants" id="TuG1812G0500002460.01.T01">
    <property type="protein sequence ID" value="TuG1812G0500002460.01.T01.cds276514"/>
    <property type="gene ID" value="TuG1812G0500002460.01"/>
</dbReference>
<evidence type="ECO:0000313" key="1">
    <source>
        <dbReference type="EnsemblPlants" id="TuG1812G0500002460.01.T01.cds276514"/>
    </source>
</evidence>
<organism evidence="1 2">
    <name type="scientific">Triticum urartu</name>
    <name type="common">Red wild einkorn</name>
    <name type="synonym">Crithodium urartu</name>
    <dbReference type="NCBI Taxonomy" id="4572"/>
    <lineage>
        <taxon>Eukaryota</taxon>
        <taxon>Viridiplantae</taxon>
        <taxon>Streptophyta</taxon>
        <taxon>Embryophyta</taxon>
        <taxon>Tracheophyta</taxon>
        <taxon>Spermatophyta</taxon>
        <taxon>Magnoliopsida</taxon>
        <taxon>Liliopsida</taxon>
        <taxon>Poales</taxon>
        <taxon>Poaceae</taxon>
        <taxon>BOP clade</taxon>
        <taxon>Pooideae</taxon>
        <taxon>Triticodae</taxon>
        <taxon>Triticeae</taxon>
        <taxon>Triticinae</taxon>
        <taxon>Triticum</taxon>
    </lineage>
</organism>
<sequence>MRFWATDLAPDCSRHLGRWIEPELLQ</sequence>
<dbReference type="AlphaFoldDB" id="A0A8R7QFC4"/>
<dbReference type="Gramene" id="TuG1812G0500002460.01.T01">
    <property type="protein sequence ID" value="TuG1812G0500002460.01.T01.cds276514"/>
    <property type="gene ID" value="TuG1812G0500002460.01"/>
</dbReference>
<protein>
    <submittedName>
        <fullName evidence="1">Uncharacterized protein</fullName>
    </submittedName>
</protein>
<accession>A0A8R7QFC4</accession>
<reference evidence="2" key="1">
    <citation type="journal article" date="2013" name="Nature">
        <title>Draft genome of the wheat A-genome progenitor Triticum urartu.</title>
        <authorList>
            <person name="Ling H.Q."/>
            <person name="Zhao S."/>
            <person name="Liu D."/>
            <person name="Wang J."/>
            <person name="Sun H."/>
            <person name="Zhang C."/>
            <person name="Fan H."/>
            <person name="Li D."/>
            <person name="Dong L."/>
            <person name="Tao Y."/>
            <person name="Gao C."/>
            <person name="Wu H."/>
            <person name="Li Y."/>
            <person name="Cui Y."/>
            <person name="Guo X."/>
            <person name="Zheng S."/>
            <person name="Wang B."/>
            <person name="Yu K."/>
            <person name="Liang Q."/>
            <person name="Yang W."/>
            <person name="Lou X."/>
            <person name="Chen J."/>
            <person name="Feng M."/>
            <person name="Jian J."/>
            <person name="Zhang X."/>
            <person name="Luo G."/>
            <person name="Jiang Y."/>
            <person name="Liu J."/>
            <person name="Wang Z."/>
            <person name="Sha Y."/>
            <person name="Zhang B."/>
            <person name="Wu H."/>
            <person name="Tang D."/>
            <person name="Shen Q."/>
            <person name="Xue P."/>
            <person name="Zou S."/>
            <person name="Wang X."/>
            <person name="Liu X."/>
            <person name="Wang F."/>
            <person name="Yang Y."/>
            <person name="An X."/>
            <person name="Dong Z."/>
            <person name="Zhang K."/>
            <person name="Zhang X."/>
            <person name="Luo M.C."/>
            <person name="Dvorak J."/>
            <person name="Tong Y."/>
            <person name="Wang J."/>
            <person name="Yang H."/>
            <person name="Li Z."/>
            <person name="Wang D."/>
            <person name="Zhang A."/>
            <person name="Wang J."/>
        </authorList>
    </citation>
    <scope>NUCLEOTIDE SEQUENCE</scope>
    <source>
        <strain evidence="2">cv. G1812</strain>
    </source>
</reference>
<dbReference type="Proteomes" id="UP000015106">
    <property type="component" value="Chromosome 5"/>
</dbReference>
<reference evidence="1" key="3">
    <citation type="submission" date="2022-06" db="UniProtKB">
        <authorList>
            <consortium name="EnsemblPlants"/>
        </authorList>
    </citation>
    <scope>IDENTIFICATION</scope>
</reference>
<reference evidence="1" key="2">
    <citation type="submission" date="2018-03" db="EMBL/GenBank/DDBJ databases">
        <title>The Triticum urartu genome reveals the dynamic nature of wheat genome evolution.</title>
        <authorList>
            <person name="Ling H."/>
            <person name="Ma B."/>
            <person name="Shi X."/>
            <person name="Liu H."/>
            <person name="Dong L."/>
            <person name="Sun H."/>
            <person name="Cao Y."/>
            <person name="Gao Q."/>
            <person name="Zheng S."/>
            <person name="Li Y."/>
            <person name="Yu Y."/>
            <person name="Du H."/>
            <person name="Qi M."/>
            <person name="Li Y."/>
            <person name="Yu H."/>
            <person name="Cui Y."/>
            <person name="Wang N."/>
            <person name="Chen C."/>
            <person name="Wu H."/>
            <person name="Zhao Y."/>
            <person name="Zhang J."/>
            <person name="Li Y."/>
            <person name="Zhou W."/>
            <person name="Zhang B."/>
            <person name="Hu W."/>
            <person name="Eijk M."/>
            <person name="Tang J."/>
            <person name="Witsenboer H."/>
            <person name="Zhao S."/>
            <person name="Li Z."/>
            <person name="Zhang A."/>
            <person name="Wang D."/>
            <person name="Liang C."/>
        </authorList>
    </citation>
    <scope>NUCLEOTIDE SEQUENCE [LARGE SCALE GENOMIC DNA]</scope>
    <source>
        <strain evidence="1">cv. G1812</strain>
    </source>
</reference>
<proteinExistence type="predicted"/>
<keyword evidence="2" id="KW-1185">Reference proteome</keyword>
<name>A0A8R7QFC4_TRIUA</name>
<evidence type="ECO:0000313" key="2">
    <source>
        <dbReference type="Proteomes" id="UP000015106"/>
    </source>
</evidence>